<dbReference type="Proteomes" id="UP001456513">
    <property type="component" value="Unassembled WGS sequence"/>
</dbReference>
<accession>A0ABU9CWX9</accession>
<proteinExistence type="predicted"/>
<evidence type="ECO:0000313" key="2">
    <source>
        <dbReference type="Proteomes" id="UP001456513"/>
    </source>
</evidence>
<evidence type="ECO:0008006" key="3">
    <source>
        <dbReference type="Google" id="ProtNLM"/>
    </source>
</evidence>
<dbReference type="RefSeq" id="WP_341440875.1">
    <property type="nucleotide sequence ID" value="NZ_JBBPCN010000001.1"/>
</dbReference>
<dbReference type="EMBL" id="JBBPCN010000001">
    <property type="protein sequence ID" value="MEK8070875.1"/>
    <property type="molecule type" value="Genomic_DNA"/>
</dbReference>
<organism evidence="1 2">
    <name type="scientific">Rhodococcus navarretei</name>
    <dbReference type="NCBI Taxonomy" id="3128981"/>
    <lineage>
        <taxon>Bacteria</taxon>
        <taxon>Bacillati</taxon>
        <taxon>Actinomycetota</taxon>
        <taxon>Actinomycetes</taxon>
        <taxon>Mycobacteriales</taxon>
        <taxon>Nocardiaceae</taxon>
        <taxon>Rhodococcus</taxon>
    </lineage>
</organism>
<keyword evidence="2" id="KW-1185">Reference proteome</keyword>
<sequence>MPTVDPYTNAYVKEALDLSKADGADVTGESYAPMEVTLEEGCK</sequence>
<protein>
    <recommendedName>
        <fullName evidence="3">ABC transporter substrate-binding protein</fullName>
    </recommendedName>
</protein>
<gene>
    <name evidence="1" type="ORF">AABD04_08455</name>
</gene>
<comment type="caution">
    <text evidence="1">The sequence shown here is derived from an EMBL/GenBank/DDBJ whole genome shotgun (WGS) entry which is preliminary data.</text>
</comment>
<name>A0ABU9CWX9_9NOCA</name>
<evidence type="ECO:0000313" key="1">
    <source>
        <dbReference type="EMBL" id="MEK8070875.1"/>
    </source>
</evidence>
<reference evidence="1 2" key="1">
    <citation type="submission" date="2024-03" db="EMBL/GenBank/DDBJ databases">
        <title>Rhodococcus navarretei sp. nov. and Pseudarthrobacter quantumdoti sp. nov., two new species with the ability to biosynthesize Quantum Dots isolated from soil samples at Union Glacier, Antarctica.</title>
        <authorList>
            <person name="Vargas M."/>
        </authorList>
    </citation>
    <scope>NUCLEOTIDE SEQUENCE [LARGE SCALE GENOMIC DNA]</scope>
    <source>
        <strain evidence="1 2">EXRC-4A-4</strain>
    </source>
</reference>